<organism evidence="1 2">
    <name type="scientific">Streptomyces corynorhini</name>
    <dbReference type="NCBI Taxonomy" id="2282652"/>
    <lineage>
        <taxon>Bacteria</taxon>
        <taxon>Bacillati</taxon>
        <taxon>Actinomycetota</taxon>
        <taxon>Actinomycetes</taxon>
        <taxon>Kitasatosporales</taxon>
        <taxon>Streptomycetaceae</taxon>
        <taxon>Streptomyces</taxon>
    </lineage>
</organism>
<dbReference type="Proteomes" id="UP000253741">
    <property type="component" value="Unassembled WGS sequence"/>
</dbReference>
<dbReference type="AlphaFoldDB" id="A0A370B2N5"/>
<keyword evidence="2" id="KW-1185">Reference proteome</keyword>
<gene>
    <name evidence="1" type="ORF">DVH02_23095</name>
</gene>
<comment type="caution">
    <text evidence="1">The sequence shown here is derived from an EMBL/GenBank/DDBJ whole genome shotgun (WGS) entry which is preliminary data.</text>
</comment>
<evidence type="ECO:0000313" key="1">
    <source>
        <dbReference type="EMBL" id="RDG35851.1"/>
    </source>
</evidence>
<evidence type="ECO:0000313" key="2">
    <source>
        <dbReference type="Proteomes" id="UP000253741"/>
    </source>
</evidence>
<feature type="non-terminal residue" evidence="1">
    <location>
        <position position="1"/>
    </location>
</feature>
<proteinExistence type="predicted"/>
<name>A0A370B2N5_9ACTN</name>
<protein>
    <submittedName>
        <fullName evidence="1">Lycopene cyclase</fullName>
    </submittedName>
</protein>
<accession>A0A370B2N5</accession>
<dbReference type="RefSeq" id="WP_233518408.1">
    <property type="nucleotide sequence ID" value="NZ_QQNA01000195.1"/>
</dbReference>
<reference evidence="1 2" key="1">
    <citation type="submission" date="2018-07" db="EMBL/GenBank/DDBJ databases">
        <title>Streptomyces species from bats.</title>
        <authorList>
            <person name="Dunlap C."/>
        </authorList>
    </citation>
    <scope>NUCLEOTIDE SEQUENCE [LARGE SCALE GENOMIC DNA]</scope>
    <source>
        <strain evidence="1 2">AC230</strain>
    </source>
</reference>
<sequence>GRINGPDFFTDLFRRIPPHRLLRFLDGATSPWEEWGIGLRTPVGPMLRTAVELPFLPRRPHPAPRTGESPR</sequence>
<dbReference type="Pfam" id="PF05834">
    <property type="entry name" value="Lycopene_cycl"/>
    <property type="match status" value="1"/>
</dbReference>
<dbReference type="EMBL" id="QQNA01000195">
    <property type="protein sequence ID" value="RDG35851.1"/>
    <property type="molecule type" value="Genomic_DNA"/>
</dbReference>